<organism evidence="2 3">
    <name type="scientific">Paracidovorax wautersii</name>
    <dbReference type="NCBI Taxonomy" id="1177982"/>
    <lineage>
        <taxon>Bacteria</taxon>
        <taxon>Pseudomonadati</taxon>
        <taxon>Pseudomonadota</taxon>
        <taxon>Betaproteobacteria</taxon>
        <taxon>Burkholderiales</taxon>
        <taxon>Comamonadaceae</taxon>
        <taxon>Paracidovorax</taxon>
    </lineage>
</organism>
<dbReference type="SUPFAM" id="SSF46689">
    <property type="entry name" value="Homeodomain-like"/>
    <property type="match status" value="1"/>
</dbReference>
<comment type="caution">
    <text evidence="2">The sequence shown here is derived from an EMBL/GenBank/DDBJ whole genome shotgun (WGS) entry which is preliminary data.</text>
</comment>
<evidence type="ECO:0000313" key="3">
    <source>
        <dbReference type="Proteomes" id="UP000461670"/>
    </source>
</evidence>
<evidence type="ECO:0008006" key="4">
    <source>
        <dbReference type="Google" id="ProtNLM"/>
    </source>
</evidence>
<evidence type="ECO:0000313" key="2">
    <source>
        <dbReference type="EMBL" id="KAF1023925.1"/>
    </source>
</evidence>
<reference evidence="3" key="1">
    <citation type="journal article" date="2020" name="MBio">
        <title>Horizontal gene transfer to a defensive symbiont with a reduced genome amongst a multipartite beetle microbiome.</title>
        <authorList>
            <person name="Waterworth S.C."/>
            <person name="Florez L.V."/>
            <person name="Rees E.R."/>
            <person name="Hertweck C."/>
            <person name="Kaltenpoth M."/>
            <person name="Kwan J.C."/>
        </authorList>
    </citation>
    <scope>NUCLEOTIDE SEQUENCE [LARGE SCALE GENOMIC DNA]</scope>
</reference>
<proteinExistence type="predicted"/>
<dbReference type="EMBL" id="WNDQ01000002">
    <property type="protein sequence ID" value="KAF1023925.1"/>
    <property type="molecule type" value="Genomic_DNA"/>
</dbReference>
<dbReference type="Gene3D" id="1.10.10.60">
    <property type="entry name" value="Homeodomain-like"/>
    <property type="match status" value="1"/>
</dbReference>
<accession>A0A7V8FS92</accession>
<dbReference type="Pfam" id="PF01527">
    <property type="entry name" value="HTH_Tnp_1"/>
    <property type="match status" value="1"/>
</dbReference>
<name>A0A7V8FS92_9BURK</name>
<keyword evidence="1" id="KW-0175">Coiled coil</keyword>
<dbReference type="GO" id="GO:0003677">
    <property type="term" value="F:DNA binding"/>
    <property type="evidence" value="ECO:0007669"/>
    <property type="project" value="InterPro"/>
</dbReference>
<evidence type="ECO:0000256" key="1">
    <source>
        <dbReference type="SAM" id="Coils"/>
    </source>
</evidence>
<dbReference type="AlphaFoldDB" id="A0A7V8FS92"/>
<dbReference type="InterPro" id="IPR009057">
    <property type="entry name" value="Homeodomain-like_sf"/>
</dbReference>
<feature type="coiled-coil region" evidence="1">
    <location>
        <begin position="61"/>
        <end position="88"/>
    </location>
</feature>
<dbReference type="Proteomes" id="UP000461670">
    <property type="component" value="Unassembled WGS sequence"/>
</dbReference>
<gene>
    <name evidence="2" type="ORF">GAK30_00292</name>
</gene>
<dbReference type="GO" id="GO:0006313">
    <property type="term" value="P:DNA transposition"/>
    <property type="evidence" value="ECO:0007669"/>
    <property type="project" value="InterPro"/>
</dbReference>
<protein>
    <recommendedName>
        <fullName evidence="4">Transposase</fullName>
    </recommendedName>
</protein>
<sequence length="102" mass="11767">MTKSKAGRKGQEFSLEFRQQALLRAATEGVTTVARDLGLQPAQLYSWRAQARRHDQDDQAQRLELAEHARLKREVARLEEENAFLKKAAAYFAKKRRRTSPN</sequence>
<dbReference type="InterPro" id="IPR002514">
    <property type="entry name" value="Transposase_8"/>
</dbReference>
<dbReference type="GO" id="GO:0004803">
    <property type="term" value="F:transposase activity"/>
    <property type="evidence" value="ECO:0007669"/>
    <property type="project" value="InterPro"/>
</dbReference>